<name>A0A170NKK0_9CLOT</name>
<sequence length="178" mass="21059">MLDKETFKNAEGKLYGYFRDLNEIGILEIECKDLEDQEESIKLDIKHCNVSVVPDMHMSPSFDERVQTSPTGESVAEKGIIREIEKLEDELEYVERKIRGNRKRIRQLKRNTARLKKVLTIPPMSKEMMNFITYKYKLDKSVDWIANEMYGGVRSTAYRRRGEILEDIVKWERLHDID</sequence>
<gene>
    <name evidence="2" type="ORF">WY13_00803</name>
</gene>
<dbReference type="AlphaFoldDB" id="A0A170NKK0"/>
<dbReference type="PATRIC" id="fig|1538.10.peg.1303"/>
<dbReference type="Proteomes" id="UP000077407">
    <property type="component" value="Unassembled WGS sequence"/>
</dbReference>
<accession>A0A170NKK0</accession>
<evidence type="ECO:0000313" key="2">
    <source>
        <dbReference type="EMBL" id="OAA91238.1"/>
    </source>
</evidence>
<evidence type="ECO:0000313" key="3">
    <source>
        <dbReference type="Proteomes" id="UP000077407"/>
    </source>
</evidence>
<comment type="caution">
    <text evidence="2">The sequence shown here is derived from an EMBL/GenBank/DDBJ whole genome shotgun (WGS) entry which is preliminary data.</text>
</comment>
<evidence type="ECO:0000256" key="1">
    <source>
        <dbReference type="SAM" id="Coils"/>
    </source>
</evidence>
<dbReference type="EMBL" id="LITT01000007">
    <property type="protein sequence ID" value="OAA91238.1"/>
    <property type="molecule type" value="Genomic_DNA"/>
</dbReference>
<protein>
    <submittedName>
        <fullName evidence="2">Uncharacterized protein</fullName>
    </submittedName>
</protein>
<proteinExistence type="predicted"/>
<organism evidence="2 3">
    <name type="scientific">Clostridium ljungdahlii</name>
    <dbReference type="NCBI Taxonomy" id="1538"/>
    <lineage>
        <taxon>Bacteria</taxon>
        <taxon>Bacillati</taxon>
        <taxon>Bacillota</taxon>
        <taxon>Clostridia</taxon>
        <taxon>Eubacteriales</taxon>
        <taxon>Clostridiaceae</taxon>
        <taxon>Clostridium</taxon>
    </lineage>
</organism>
<keyword evidence="1" id="KW-0175">Coiled coil</keyword>
<feature type="coiled-coil region" evidence="1">
    <location>
        <begin position="77"/>
        <end position="111"/>
    </location>
</feature>
<reference evidence="2 3" key="1">
    <citation type="journal article" date="2015" name="Biotechnol. Bioeng.">
        <title>Genome sequence and phenotypic characterization of Caulobacter segnis.</title>
        <authorList>
            <person name="Patel S."/>
            <person name="Fletcher B."/>
            <person name="Scott D.C."/>
            <person name="Ely B."/>
        </authorList>
    </citation>
    <scope>NUCLEOTIDE SEQUENCE [LARGE SCALE GENOMIC DNA]</scope>
    <source>
        <strain evidence="2 3">ERI-2</strain>
    </source>
</reference>
<dbReference type="RefSeq" id="WP_063554397.1">
    <property type="nucleotide sequence ID" value="NZ_LITT01000007.1"/>
</dbReference>
<dbReference type="OrthoDB" id="1935035at2"/>